<feature type="binding site" evidence="2">
    <location>
        <position position="113"/>
    </location>
    <ligand>
        <name>substrate</name>
    </ligand>
</feature>
<dbReference type="PANTHER" id="PTHR43638:SF3">
    <property type="entry name" value="ALDEHYDE REDUCTASE"/>
    <property type="match status" value="1"/>
</dbReference>
<keyword evidence="6" id="KW-1185">Reference proteome</keyword>
<dbReference type="InterPro" id="IPR036812">
    <property type="entry name" value="NAD(P)_OxRdtase_dom_sf"/>
</dbReference>
<dbReference type="EMBL" id="FOGC01000008">
    <property type="protein sequence ID" value="SEQ89638.1"/>
    <property type="molecule type" value="Genomic_DNA"/>
</dbReference>
<dbReference type="AlphaFoldDB" id="A0A1H9JS66"/>
<dbReference type="STRING" id="988801.SAMN05216522_10843"/>
<gene>
    <name evidence="5" type="ORF">SAMN05216522_10843</name>
</gene>
<name>A0A1H9JS66_9GAMM</name>
<evidence type="ECO:0000256" key="2">
    <source>
        <dbReference type="PIRSR" id="PIRSR000097-2"/>
    </source>
</evidence>
<evidence type="ECO:0000259" key="4">
    <source>
        <dbReference type="Pfam" id="PF00248"/>
    </source>
</evidence>
<dbReference type="PIRSF" id="PIRSF000097">
    <property type="entry name" value="AKR"/>
    <property type="match status" value="1"/>
</dbReference>
<feature type="active site" description="Proton donor" evidence="1">
    <location>
        <position position="55"/>
    </location>
</feature>
<evidence type="ECO:0000256" key="1">
    <source>
        <dbReference type="PIRSR" id="PIRSR000097-1"/>
    </source>
</evidence>
<dbReference type="PANTHER" id="PTHR43638">
    <property type="entry name" value="OXIDOREDUCTASE, ALDO/KETO REDUCTASE FAMILY PROTEIN"/>
    <property type="match status" value="1"/>
</dbReference>
<dbReference type="Pfam" id="PF00248">
    <property type="entry name" value="Aldo_ket_red"/>
    <property type="match status" value="1"/>
</dbReference>
<dbReference type="Proteomes" id="UP000242515">
    <property type="component" value="Unassembled WGS sequence"/>
</dbReference>
<feature type="site" description="Lowers pKa of active site Tyr" evidence="3">
    <location>
        <position position="80"/>
    </location>
</feature>
<dbReference type="RefSeq" id="WP_092676566.1">
    <property type="nucleotide sequence ID" value="NZ_FOGC01000008.1"/>
</dbReference>
<dbReference type="Gene3D" id="3.20.20.100">
    <property type="entry name" value="NADP-dependent oxidoreductase domain"/>
    <property type="match status" value="1"/>
</dbReference>
<dbReference type="InterPro" id="IPR020471">
    <property type="entry name" value="AKR"/>
</dbReference>
<organism evidence="5 6">
    <name type="scientific">Rosenbergiella nectarea</name>
    <dbReference type="NCBI Taxonomy" id="988801"/>
    <lineage>
        <taxon>Bacteria</taxon>
        <taxon>Pseudomonadati</taxon>
        <taxon>Pseudomonadota</taxon>
        <taxon>Gammaproteobacteria</taxon>
        <taxon>Enterobacterales</taxon>
        <taxon>Erwiniaceae</taxon>
        <taxon>Rosenbergiella</taxon>
    </lineage>
</organism>
<proteinExistence type="predicted"/>
<accession>A0A1H9JS66</accession>
<evidence type="ECO:0000313" key="6">
    <source>
        <dbReference type="Proteomes" id="UP000242515"/>
    </source>
</evidence>
<evidence type="ECO:0000313" key="5">
    <source>
        <dbReference type="EMBL" id="SEQ89638.1"/>
    </source>
</evidence>
<dbReference type="OrthoDB" id="9772407at2"/>
<dbReference type="InterPro" id="IPR023210">
    <property type="entry name" value="NADP_OxRdtase_dom"/>
</dbReference>
<reference evidence="6" key="1">
    <citation type="submission" date="2016-10" db="EMBL/GenBank/DDBJ databases">
        <authorList>
            <person name="Varghese N."/>
            <person name="Submissions S."/>
        </authorList>
    </citation>
    <scope>NUCLEOTIDE SEQUENCE [LARGE SCALE GENOMIC DNA]</scope>
    <source>
        <strain evidence="6">8N4</strain>
    </source>
</reference>
<sequence>MTHHSTLQIAGHTLPSLGMGSWRLGQGRYSEQQEIAALHRGLDLGLRVIDTAEMYGDGKSETLIGKAIEDRRDQTYLVSKVYPWNATERQLEASLDASLNRLRTDNLDLYLLHWQSGNDLQEVVNLLEAMKKKGKINAWGVSNFDLPAMQSLLQVEGGEHCAVNQVFYNLAGRGIEYDLAPWCAERSIAMMAYCPLGGAGSHLLDLDEVKTLAANYQVTPAALLLAWVIRQNNILAIPESGNIQHVDDNVQALQLEISEQDCAQLTRYYPAPETAEPLEIR</sequence>
<protein>
    <submittedName>
        <fullName evidence="5">Aldo/keto reductase</fullName>
    </submittedName>
</protein>
<feature type="domain" description="NADP-dependent oxidoreductase" evidence="4">
    <location>
        <begin position="17"/>
        <end position="267"/>
    </location>
</feature>
<evidence type="ECO:0000256" key="3">
    <source>
        <dbReference type="PIRSR" id="PIRSR000097-3"/>
    </source>
</evidence>
<dbReference type="PRINTS" id="PR00069">
    <property type="entry name" value="ALDKETRDTASE"/>
</dbReference>
<dbReference type="GO" id="GO:0016491">
    <property type="term" value="F:oxidoreductase activity"/>
    <property type="evidence" value="ECO:0007669"/>
    <property type="project" value="InterPro"/>
</dbReference>
<dbReference type="SUPFAM" id="SSF51430">
    <property type="entry name" value="NAD(P)-linked oxidoreductase"/>
    <property type="match status" value="1"/>
</dbReference>